<feature type="domain" description="VOC" evidence="2">
    <location>
        <begin position="6"/>
        <end position="117"/>
    </location>
</feature>
<dbReference type="InterPro" id="IPR004360">
    <property type="entry name" value="Glyas_Fos-R_dOase_dom"/>
</dbReference>
<dbReference type="SUPFAM" id="SSF54593">
    <property type="entry name" value="Glyoxalase/Bleomycin resistance protein/Dihydroxybiphenyl dioxygenase"/>
    <property type="match status" value="1"/>
</dbReference>
<evidence type="ECO:0000313" key="4">
    <source>
        <dbReference type="Proteomes" id="UP001595846"/>
    </source>
</evidence>
<sequence length="118" mass="12958">MDEFNRISDVIRYAEDVERLAAFYSDVFDLEIAGGDPSHGFVRFDTGECSLCLHAGRDGDLGEYPTTVVFAVDDIDDARADLLDHDVEMGEIRSPAPGKRVCDGRDPEGNPFSIESAD</sequence>
<dbReference type="InterPro" id="IPR037523">
    <property type="entry name" value="VOC_core"/>
</dbReference>
<dbReference type="EMBL" id="JBHSAQ010000013">
    <property type="protein sequence ID" value="MFC3959532.1"/>
    <property type="molecule type" value="Genomic_DNA"/>
</dbReference>
<dbReference type="PROSITE" id="PS51819">
    <property type="entry name" value="VOC"/>
    <property type="match status" value="1"/>
</dbReference>
<evidence type="ECO:0000256" key="1">
    <source>
        <dbReference type="SAM" id="MobiDB-lite"/>
    </source>
</evidence>
<gene>
    <name evidence="3" type="ORF">ACFOUR_14305</name>
</gene>
<organism evidence="3 4">
    <name type="scientific">Halovivax cerinus</name>
    <dbReference type="NCBI Taxonomy" id="1487865"/>
    <lineage>
        <taxon>Archaea</taxon>
        <taxon>Methanobacteriati</taxon>
        <taxon>Methanobacteriota</taxon>
        <taxon>Stenosarchaea group</taxon>
        <taxon>Halobacteria</taxon>
        <taxon>Halobacteriales</taxon>
        <taxon>Natrialbaceae</taxon>
        <taxon>Halovivax</taxon>
    </lineage>
</organism>
<protein>
    <submittedName>
        <fullName evidence="3">VOC family protein</fullName>
    </submittedName>
</protein>
<dbReference type="Pfam" id="PF00903">
    <property type="entry name" value="Glyoxalase"/>
    <property type="match status" value="1"/>
</dbReference>
<dbReference type="AlphaFoldDB" id="A0ABD5NRT5"/>
<evidence type="ECO:0000259" key="2">
    <source>
        <dbReference type="PROSITE" id="PS51819"/>
    </source>
</evidence>
<name>A0ABD5NRT5_9EURY</name>
<dbReference type="InterPro" id="IPR029068">
    <property type="entry name" value="Glyas_Bleomycin-R_OHBP_Dase"/>
</dbReference>
<dbReference type="GeneID" id="73902156"/>
<dbReference type="RefSeq" id="WP_256533043.1">
    <property type="nucleotide sequence ID" value="NZ_CP101824.1"/>
</dbReference>
<dbReference type="Proteomes" id="UP001595846">
    <property type="component" value="Unassembled WGS sequence"/>
</dbReference>
<proteinExistence type="predicted"/>
<comment type="caution">
    <text evidence="3">The sequence shown here is derived from an EMBL/GenBank/DDBJ whole genome shotgun (WGS) entry which is preliminary data.</text>
</comment>
<reference evidence="3 4" key="1">
    <citation type="journal article" date="2019" name="Int. J. Syst. Evol. Microbiol.">
        <title>The Global Catalogue of Microorganisms (GCM) 10K type strain sequencing project: providing services to taxonomists for standard genome sequencing and annotation.</title>
        <authorList>
            <consortium name="The Broad Institute Genomics Platform"/>
            <consortium name="The Broad Institute Genome Sequencing Center for Infectious Disease"/>
            <person name="Wu L."/>
            <person name="Ma J."/>
        </authorList>
    </citation>
    <scope>NUCLEOTIDE SEQUENCE [LARGE SCALE GENOMIC DNA]</scope>
    <source>
        <strain evidence="3 4">IBRC-M 10256</strain>
    </source>
</reference>
<dbReference type="Gene3D" id="3.10.180.10">
    <property type="entry name" value="2,3-Dihydroxybiphenyl 1,2-Dioxygenase, domain 1"/>
    <property type="match status" value="1"/>
</dbReference>
<accession>A0ABD5NRT5</accession>
<evidence type="ECO:0000313" key="3">
    <source>
        <dbReference type="EMBL" id="MFC3959532.1"/>
    </source>
</evidence>
<keyword evidence="4" id="KW-1185">Reference proteome</keyword>
<feature type="region of interest" description="Disordered" evidence="1">
    <location>
        <begin position="92"/>
        <end position="118"/>
    </location>
</feature>